<reference evidence="1 2" key="1">
    <citation type="submission" date="2024-01" db="EMBL/GenBank/DDBJ databases">
        <title>The genomes of 5 underutilized Papilionoideae crops provide insights into root nodulation and disease resistanc.</title>
        <authorList>
            <person name="Jiang F."/>
        </authorList>
    </citation>
    <scope>NUCLEOTIDE SEQUENCE [LARGE SCALE GENOMIC DNA]</scope>
    <source>
        <strain evidence="1">LVBAO_FW01</strain>
        <tissue evidence="1">Leaves</tissue>
    </source>
</reference>
<comment type="caution">
    <text evidence="1">The sequence shown here is derived from an EMBL/GenBank/DDBJ whole genome shotgun (WGS) entry which is preliminary data.</text>
</comment>
<sequence>MEGGQSNNFLSSYSQMDSSKLIELSYEAVVADAVIGKQITARVALEELNCIILWEKEVGNSGAWDAIWNWIGHEFTLLTCTCSLKSTVTAISVSFQGLLLVEDRRCAKSPLLRNTSPPNYQYTLMRVSFKGASHG</sequence>
<accession>A0AAN9QMY5</accession>
<dbReference type="EMBL" id="JAYMYQ010000004">
    <property type="protein sequence ID" value="KAK7337143.1"/>
    <property type="molecule type" value="Genomic_DNA"/>
</dbReference>
<dbReference type="AlphaFoldDB" id="A0AAN9QMY5"/>
<name>A0AAN9QMY5_CANGL</name>
<keyword evidence="2" id="KW-1185">Reference proteome</keyword>
<organism evidence="1 2">
    <name type="scientific">Canavalia gladiata</name>
    <name type="common">Sword bean</name>
    <name type="synonym">Dolichos gladiatus</name>
    <dbReference type="NCBI Taxonomy" id="3824"/>
    <lineage>
        <taxon>Eukaryota</taxon>
        <taxon>Viridiplantae</taxon>
        <taxon>Streptophyta</taxon>
        <taxon>Embryophyta</taxon>
        <taxon>Tracheophyta</taxon>
        <taxon>Spermatophyta</taxon>
        <taxon>Magnoliopsida</taxon>
        <taxon>eudicotyledons</taxon>
        <taxon>Gunneridae</taxon>
        <taxon>Pentapetalae</taxon>
        <taxon>rosids</taxon>
        <taxon>fabids</taxon>
        <taxon>Fabales</taxon>
        <taxon>Fabaceae</taxon>
        <taxon>Papilionoideae</taxon>
        <taxon>50 kb inversion clade</taxon>
        <taxon>NPAAA clade</taxon>
        <taxon>indigoferoid/millettioid clade</taxon>
        <taxon>Phaseoleae</taxon>
        <taxon>Canavalia</taxon>
    </lineage>
</organism>
<evidence type="ECO:0000313" key="2">
    <source>
        <dbReference type="Proteomes" id="UP001367508"/>
    </source>
</evidence>
<protein>
    <submittedName>
        <fullName evidence="1">Uncharacterized protein</fullName>
    </submittedName>
</protein>
<dbReference type="Proteomes" id="UP001367508">
    <property type="component" value="Unassembled WGS sequence"/>
</dbReference>
<proteinExistence type="predicted"/>
<gene>
    <name evidence="1" type="ORF">VNO77_17703</name>
</gene>
<evidence type="ECO:0000313" key="1">
    <source>
        <dbReference type="EMBL" id="KAK7337143.1"/>
    </source>
</evidence>